<feature type="compositionally biased region" description="Polar residues" evidence="1">
    <location>
        <begin position="22"/>
        <end position="34"/>
    </location>
</feature>
<gene>
    <name evidence="2" type="ORF">PTRG_07860</name>
</gene>
<protein>
    <submittedName>
        <fullName evidence="2">Uncharacterized protein</fullName>
    </submittedName>
</protein>
<feature type="region of interest" description="Disordered" evidence="1">
    <location>
        <begin position="1"/>
        <end position="50"/>
    </location>
</feature>
<accession>B2WD01</accession>
<dbReference type="OrthoDB" id="417678at2759"/>
<feature type="compositionally biased region" description="Polar residues" evidence="1">
    <location>
        <begin position="1"/>
        <end position="11"/>
    </location>
</feature>
<dbReference type="Proteomes" id="UP000001471">
    <property type="component" value="Unassembled WGS sequence"/>
</dbReference>
<proteinExistence type="predicted"/>
<dbReference type="AlphaFoldDB" id="B2WD01"/>
<dbReference type="EMBL" id="DS231622">
    <property type="protein sequence ID" value="EDU50779.1"/>
    <property type="molecule type" value="Genomic_DNA"/>
</dbReference>
<evidence type="ECO:0000313" key="3">
    <source>
        <dbReference type="Proteomes" id="UP000001471"/>
    </source>
</evidence>
<reference evidence="3" key="1">
    <citation type="journal article" date="2013" name="G3 (Bethesda)">
        <title>Comparative genomics of a plant-pathogenic fungus, Pyrenophora tritici-repentis, reveals transduplication and the impact of repeat elements on pathogenicity and population divergence.</title>
        <authorList>
            <person name="Manning V.A."/>
            <person name="Pandelova I."/>
            <person name="Dhillon B."/>
            <person name="Wilhelm L.J."/>
            <person name="Goodwin S.B."/>
            <person name="Berlin A.M."/>
            <person name="Figueroa M."/>
            <person name="Freitag M."/>
            <person name="Hane J.K."/>
            <person name="Henrissat B."/>
            <person name="Holman W.H."/>
            <person name="Kodira C.D."/>
            <person name="Martin J."/>
            <person name="Oliver R.P."/>
            <person name="Robbertse B."/>
            <person name="Schackwitz W."/>
            <person name="Schwartz D.C."/>
            <person name="Spatafora J.W."/>
            <person name="Turgeon B.G."/>
            <person name="Yandava C."/>
            <person name="Young S."/>
            <person name="Zhou S."/>
            <person name="Zeng Q."/>
            <person name="Grigoriev I.V."/>
            <person name="Ma L.-J."/>
            <person name="Ciuffetti L.M."/>
        </authorList>
    </citation>
    <scope>NUCLEOTIDE SEQUENCE [LARGE SCALE GENOMIC DNA]</scope>
    <source>
        <strain evidence="3">Pt-1C-BFP</strain>
    </source>
</reference>
<name>B2WD01_PYRTR</name>
<dbReference type="HOGENOM" id="CLU_2813625_0_0_1"/>
<organism evidence="2 3">
    <name type="scientific">Pyrenophora tritici-repentis (strain Pt-1C-BFP)</name>
    <name type="common">Wheat tan spot fungus</name>
    <name type="synonym">Drechslera tritici-repentis</name>
    <dbReference type="NCBI Taxonomy" id="426418"/>
    <lineage>
        <taxon>Eukaryota</taxon>
        <taxon>Fungi</taxon>
        <taxon>Dikarya</taxon>
        <taxon>Ascomycota</taxon>
        <taxon>Pezizomycotina</taxon>
        <taxon>Dothideomycetes</taxon>
        <taxon>Pleosporomycetidae</taxon>
        <taxon>Pleosporales</taxon>
        <taxon>Pleosporineae</taxon>
        <taxon>Pleosporaceae</taxon>
        <taxon>Pyrenophora</taxon>
    </lineage>
</organism>
<evidence type="ECO:0000313" key="2">
    <source>
        <dbReference type="EMBL" id="EDU50779.1"/>
    </source>
</evidence>
<dbReference type="InParanoid" id="B2WD01"/>
<sequence>MAEPSPSNTVQDIDIDPALMNGMTQQAPAEQPSTDVEMADSQDMDVTSSMVGLSRARLCRIMRSPKS</sequence>
<evidence type="ECO:0000256" key="1">
    <source>
        <dbReference type="SAM" id="MobiDB-lite"/>
    </source>
</evidence>